<keyword evidence="1" id="KW-0175">Coiled coil</keyword>
<evidence type="ECO:0000256" key="3">
    <source>
        <dbReference type="SAM" id="Phobius"/>
    </source>
</evidence>
<feature type="transmembrane region" description="Helical" evidence="3">
    <location>
        <begin position="12"/>
        <end position="31"/>
    </location>
</feature>
<dbReference type="EMBL" id="CP111013">
    <property type="protein sequence ID" value="WAQ96746.1"/>
    <property type="molecule type" value="Genomic_DNA"/>
</dbReference>
<organism evidence="5 6">
    <name type="scientific">Mya arenaria</name>
    <name type="common">Soft-shell clam</name>
    <dbReference type="NCBI Taxonomy" id="6604"/>
    <lineage>
        <taxon>Eukaryota</taxon>
        <taxon>Metazoa</taxon>
        <taxon>Spiralia</taxon>
        <taxon>Lophotrochozoa</taxon>
        <taxon>Mollusca</taxon>
        <taxon>Bivalvia</taxon>
        <taxon>Autobranchia</taxon>
        <taxon>Heteroconchia</taxon>
        <taxon>Euheterodonta</taxon>
        <taxon>Imparidentia</taxon>
        <taxon>Neoheterodontei</taxon>
        <taxon>Myida</taxon>
        <taxon>Myoidea</taxon>
        <taxon>Myidae</taxon>
        <taxon>Mya</taxon>
    </lineage>
</organism>
<evidence type="ECO:0000256" key="2">
    <source>
        <dbReference type="SAM" id="MobiDB-lite"/>
    </source>
</evidence>
<keyword evidence="3" id="KW-1133">Transmembrane helix</keyword>
<evidence type="ECO:0000259" key="4">
    <source>
        <dbReference type="Pfam" id="PF25473"/>
    </source>
</evidence>
<accession>A0ABY7DIE9</accession>
<evidence type="ECO:0000256" key="1">
    <source>
        <dbReference type="SAM" id="Coils"/>
    </source>
</evidence>
<evidence type="ECO:0000313" key="6">
    <source>
        <dbReference type="Proteomes" id="UP001164746"/>
    </source>
</evidence>
<sequence length="141" mass="16696">MEFLTENRDIAFYLSMPITLIALIVSMAYSLRNINRLWTVGTPKRQETEQESEEEEENEGGRGDAPEIDPVQYCEHIQSEVKKARQRVASKHQKLSAEEMEKEQEIQRKQIEDILKLMEENDDKFGETKRDDLQQQMRLYM</sequence>
<dbReference type="Proteomes" id="UP001164746">
    <property type="component" value="Chromosome 2"/>
</dbReference>
<dbReference type="PANTHER" id="PTHR21845:SF2">
    <property type="entry name" value="MATRIX-REMODELING-ASSOCIATED PROTEIN 7"/>
    <property type="match status" value="1"/>
</dbReference>
<reference evidence="5" key="1">
    <citation type="submission" date="2022-11" db="EMBL/GenBank/DDBJ databases">
        <title>Centuries of genome instability and evolution in soft-shell clam transmissible cancer (bioRxiv).</title>
        <authorList>
            <person name="Hart S.F.M."/>
            <person name="Yonemitsu M.A."/>
            <person name="Giersch R.M."/>
            <person name="Beal B.F."/>
            <person name="Arriagada G."/>
            <person name="Davis B.W."/>
            <person name="Ostrander E.A."/>
            <person name="Goff S.P."/>
            <person name="Metzger M.J."/>
        </authorList>
    </citation>
    <scope>NUCLEOTIDE SEQUENCE</scope>
    <source>
        <strain evidence="5">MELC-2E11</strain>
        <tissue evidence="5">Siphon/mantle</tissue>
    </source>
</reference>
<feature type="coiled-coil region" evidence="1">
    <location>
        <begin position="92"/>
        <end position="121"/>
    </location>
</feature>
<feature type="compositionally biased region" description="Acidic residues" evidence="2">
    <location>
        <begin position="49"/>
        <end position="58"/>
    </location>
</feature>
<dbReference type="InterPro" id="IPR026622">
    <property type="entry name" value="Mxra7"/>
</dbReference>
<feature type="region of interest" description="Disordered" evidence="2">
    <location>
        <begin position="40"/>
        <end position="68"/>
    </location>
</feature>
<keyword evidence="6" id="KW-1185">Reference proteome</keyword>
<evidence type="ECO:0000313" key="5">
    <source>
        <dbReference type="EMBL" id="WAQ96746.1"/>
    </source>
</evidence>
<name>A0ABY7DIE9_MYAAR</name>
<dbReference type="PANTHER" id="PTHR21845">
    <property type="entry name" value="TRANSMEMBRANE ANCHOR PROTEIN 1"/>
    <property type="match status" value="1"/>
</dbReference>
<gene>
    <name evidence="5" type="ORF">MAR_029436</name>
</gene>
<proteinExistence type="predicted"/>
<keyword evidence="3" id="KW-0812">Transmembrane</keyword>
<dbReference type="Pfam" id="PF25473">
    <property type="entry name" value="MXRA7_helical"/>
    <property type="match status" value="1"/>
</dbReference>
<protein>
    <submittedName>
        <fullName evidence="5">MXRA7-like protein</fullName>
    </submittedName>
</protein>
<feature type="domain" description="Matrix-remodeling-associated protein 7 helical" evidence="4">
    <location>
        <begin position="82"/>
        <end position="140"/>
    </location>
</feature>
<dbReference type="InterPro" id="IPR057534">
    <property type="entry name" value="MXRA7_helical"/>
</dbReference>
<keyword evidence="3" id="KW-0472">Membrane</keyword>